<dbReference type="EMBL" id="GBRH01232206">
    <property type="protein sequence ID" value="JAD65689.1"/>
    <property type="molecule type" value="Transcribed_RNA"/>
</dbReference>
<reference evidence="1" key="2">
    <citation type="journal article" date="2015" name="Data Brief">
        <title>Shoot transcriptome of the giant reed, Arundo donax.</title>
        <authorList>
            <person name="Barrero R.A."/>
            <person name="Guerrero F.D."/>
            <person name="Moolhuijzen P."/>
            <person name="Goolsby J.A."/>
            <person name="Tidwell J."/>
            <person name="Bellgard S.E."/>
            <person name="Bellgard M.I."/>
        </authorList>
    </citation>
    <scope>NUCLEOTIDE SEQUENCE</scope>
    <source>
        <tissue evidence="1">Shoot tissue taken approximately 20 cm above the soil surface</tissue>
    </source>
</reference>
<evidence type="ECO:0000313" key="1">
    <source>
        <dbReference type="EMBL" id="JAD65689.1"/>
    </source>
</evidence>
<sequence>MLENLLLCSDTLFPPLRNYSSRICLRHHGRFTAGGGSRRTANADPS</sequence>
<name>A0A0A9BP33_ARUDO</name>
<accession>A0A0A9BP33</accession>
<proteinExistence type="predicted"/>
<dbReference type="AlphaFoldDB" id="A0A0A9BP33"/>
<reference evidence="1" key="1">
    <citation type="submission" date="2014-09" db="EMBL/GenBank/DDBJ databases">
        <authorList>
            <person name="Magalhaes I.L.F."/>
            <person name="Oliveira U."/>
            <person name="Santos F.R."/>
            <person name="Vidigal T.H.D.A."/>
            <person name="Brescovit A.D."/>
            <person name="Santos A.J."/>
        </authorList>
    </citation>
    <scope>NUCLEOTIDE SEQUENCE</scope>
    <source>
        <tissue evidence="1">Shoot tissue taken approximately 20 cm above the soil surface</tissue>
    </source>
</reference>
<protein>
    <submittedName>
        <fullName evidence="1">Uncharacterized protein</fullName>
    </submittedName>
</protein>
<organism evidence="1">
    <name type="scientific">Arundo donax</name>
    <name type="common">Giant reed</name>
    <name type="synonym">Donax arundinaceus</name>
    <dbReference type="NCBI Taxonomy" id="35708"/>
    <lineage>
        <taxon>Eukaryota</taxon>
        <taxon>Viridiplantae</taxon>
        <taxon>Streptophyta</taxon>
        <taxon>Embryophyta</taxon>
        <taxon>Tracheophyta</taxon>
        <taxon>Spermatophyta</taxon>
        <taxon>Magnoliopsida</taxon>
        <taxon>Liliopsida</taxon>
        <taxon>Poales</taxon>
        <taxon>Poaceae</taxon>
        <taxon>PACMAD clade</taxon>
        <taxon>Arundinoideae</taxon>
        <taxon>Arundineae</taxon>
        <taxon>Arundo</taxon>
    </lineage>
</organism>